<dbReference type="Proteomes" id="UP000548326">
    <property type="component" value="Unassembled WGS sequence"/>
</dbReference>
<proteinExistence type="predicted"/>
<reference evidence="3 4" key="1">
    <citation type="submission" date="2020-08" db="EMBL/GenBank/DDBJ databases">
        <title>Genomic Encyclopedia of Type Strains, Phase IV (KMG-V): Genome sequencing to study the core and pangenomes of soil and plant-associated prokaryotes.</title>
        <authorList>
            <person name="Whitman W."/>
        </authorList>
    </citation>
    <scope>NUCLEOTIDE SEQUENCE [LARGE SCALE GENOMIC DNA]</scope>
    <source>
        <strain evidence="3 4">MP601</strain>
    </source>
</reference>
<evidence type="ECO:0000313" key="4">
    <source>
        <dbReference type="Proteomes" id="UP000548326"/>
    </source>
</evidence>
<feature type="transmembrane region" description="Helical" evidence="1">
    <location>
        <begin position="78"/>
        <end position="97"/>
    </location>
</feature>
<organism evidence="3 4">
    <name type="scientific">Mucilaginibacter lappiensis</name>
    <dbReference type="NCBI Taxonomy" id="354630"/>
    <lineage>
        <taxon>Bacteria</taxon>
        <taxon>Pseudomonadati</taxon>
        <taxon>Bacteroidota</taxon>
        <taxon>Sphingobacteriia</taxon>
        <taxon>Sphingobacteriales</taxon>
        <taxon>Sphingobacteriaceae</taxon>
        <taxon>Mucilaginibacter</taxon>
    </lineage>
</organism>
<gene>
    <name evidence="3" type="ORF">HDF22_004279</name>
</gene>
<evidence type="ECO:0000313" key="3">
    <source>
        <dbReference type="EMBL" id="MBB6130140.1"/>
    </source>
</evidence>
<keyword evidence="2" id="KW-0732">Signal</keyword>
<comment type="caution">
    <text evidence="3">The sequence shown here is derived from an EMBL/GenBank/DDBJ whole genome shotgun (WGS) entry which is preliminary data.</text>
</comment>
<sequence>MNVSQHKQLRKITLITSISLLLLSLTQQAYCTPGRCTDSIAIYISGLFGFYLSSAGIVWLANPLLLISWITVKRYFKLSLITSLLATIISIAFLFFTKIIDNSGGYYNRIISYKLGYWLWVCSALVMFVGTAIYSYILKRSDE</sequence>
<feature type="signal peptide" evidence="2">
    <location>
        <begin position="1"/>
        <end position="29"/>
    </location>
</feature>
<feature type="transmembrane region" description="Helical" evidence="1">
    <location>
        <begin position="41"/>
        <end position="66"/>
    </location>
</feature>
<feature type="transmembrane region" description="Helical" evidence="1">
    <location>
        <begin position="117"/>
        <end position="137"/>
    </location>
</feature>
<name>A0A841JGX5_9SPHI</name>
<dbReference type="AlphaFoldDB" id="A0A841JGX5"/>
<protein>
    <submittedName>
        <fullName evidence="3">Uncharacterized protein</fullName>
    </submittedName>
</protein>
<evidence type="ECO:0000256" key="1">
    <source>
        <dbReference type="SAM" id="Phobius"/>
    </source>
</evidence>
<dbReference type="EMBL" id="JACHCA010000013">
    <property type="protein sequence ID" value="MBB6130140.1"/>
    <property type="molecule type" value="Genomic_DNA"/>
</dbReference>
<accession>A0A841JGX5</accession>
<feature type="chain" id="PRO_5032384836" evidence="2">
    <location>
        <begin position="30"/>
        <end position="143"/>
    </location>
</feature>
<keyword evidence="1" id="KW-1133">Transmembrane helix</keyword>
<evidence type="ECO:0000256" key="2">
    <source>
        <dbReference type="SAM" id="SignalP"/>
    </source>
</evidence>
<keyword evidence="1" id="KW-0812">Transmembrane</keyword>
<keyword evidence="1" id="KW-0472">Membrane</keyword>